<protein>
    <submittedName>
        <fullName evidence="5">Scarecrow-like protein 1</fullName>
    </submittedName>
</protein>
<accession>A0AAV9DLV2</accession>
<feature type="compositionally biased region" description="Low complexity" evidence="4">
    <location>
        <begin position="128"/>
        <end position="151"/>
    </location>
</feature>
<keyword evidence="2" id="KW-0804">Transcription</keyword>
<feature type="region of interest" description="Leucine repeat I (LRI)" evidence="3">
    <location>
        <begin position="161"/>
        <end position="221"/>
    </location>
</feature>
<gene>
    <name evidence="5" type="primary">SCL1</name>
    <name evidence="5" type="ORF">QJS10_CPB13g01020</name>
</gene>
<dbReference type="Proteomes" id="UP001180020">
    <property type="component" value="Unassembled WGS sequence"/>
</dbReference>
<keyword evidence="1" id="KW-0805">Transcription regulation</keyword>
<feature type="region of interest" description="SAW" evidence="3">
    <location>
        <begin position="434"/>
        <end position="508"/>
    </location>
</feature>
<sequence>MSLVTSADSSTTSYGESSNFYTLSNSSEDSYGSNLQRFKIGPESYDMYGEQPTPQVEFLHQSSLHQFQSISVSQNSVQSMDYDEDDIRLKLLELERELLSESEDILLDSDQCIDEEWFEPMKDLLLSNSPKESSSDSNLSSIESSSNNNNNRETTNVSPLRTPKQLLFDCAFAISENKVEEASNMIKELRQIVSIQGDPPHRIAAYMVEGLAARIASSGRGIYKALKCKEPPTSDRLSAMQILFEVCPCFKFGFMAANGAIAEACKDEERVHIIDFDINQGSQYIALIQALSTRPDHWQRLEKLAEGFRVPFEFRAIAAKTCDVTPEMLDCRAGEALVVNFAFQLHHMPDESVSTVNQRDRLLRMVKGLEPKLVTVVEQDVNTNTAPFLPRFVEVYNYYSAVFESLDATLPRESADRMNVERQCLARDIVNIVACEGEDRIERYEAAGKWRARMTMAGFTSCALSSYVNGAIRRLLKSYCDRYKVKEEGGALYFGWEDKILVVASAWR</sequence>
<feature type="region of interest" description="Disordered" evidence="4">
    <location>
        <begin position="128"/>
        <end position="158"/>
    </location>
</feature>
<dbReference type="EMBL" id="JAUJYO010000013">
    <property type="protein sequence ID" value="KAK1301132.1"/>
    <property type="molecule type" value="Genomic_DNA"/>
</dbReference>
<proteinExistence type="inferred from homology"/>
<comment type="similarity">
    <text evidence="3">Belongs to the GRAS family.</text>
</comment>
<reference evidence="5" key="1">
    <citation type="journal article" date="2023" name="Nat. Commun.">
        <title>Diploid and tetraploid genomes of Acorus and the evolution of monocots.</title>
        <authorList>
            <person name="Ma L."/>
            <person name="Liu K.W."/>
            <person name="Li Z."/>
            <person name="Hsiao Y.Y."/>
            <person name="Qi Y."/>
            <person name="Fu T."/>
            <person name="Tang G.D."/>
            <person name="Zhang D."/>
            <person name="Sun W.H."/>
            <person name="Liu D.K."/>
            <person name="Li Y."/>
            <person name="Chen G.Z."/>
            <person name="Liu X.D."/>
            <person name="Liao X.Y."/>
            <person name="Jiang Y.T."/>
            <person name="Yu X."/>
            <person name="Hao Y."/>
            <person name="Huang J."/>
            <person name="Zhao X.W."/>
            <person name="Ke S."/>
            <person name="Chen Y.Y."/>
            <person name="Wu W.L."/>
            <person name="Hsu J.L."/>
            <person name="Lin Y.F."/>
            <person name="Huang M.D."/>
            <person name="Li C.Y."/>
            <person name="Huang L."/>
            <person name="Wang Z.W."/>
            <person name="Zhao X."/>
            <person name="Zhong W.Y."/>
            <person name="Peng D.H."/>
            <person name="Ahmad S."/>
            <person name="Lan S."/>
            <person name="Zhang J.S."/>
            <person name="Tsai W.C."/>
            <person name="Van de Peer Y."/>
            <person name="Liu Z.J."/>
        </authorList>
    </citation>
    <scope>NUCLEOTIDE SEQUENCE</scope>
    <source>
        <strain evidence="5">CP</strain>
    </source>
</reference>
<reference evidence="5" key="2">
    <citation type="submission" date="2023-06" db="EMBL/GenBank/DDBJ databases">
        <authorList>
            <person name="Ma L."/>
            <person name="Liu K.-W."/>
            <person name="Li Z."/>
            <person name="Hsiao Y.-Y."/>
            <person name="Qi Y."/>
            <person name="Fu T."/>
            <person name="Tang G."/>
            <person name="Zhang D."/>
            <person name="Sun W.-H."/>
            <person name="Liu D.-K."/>
            <person name="Li Y."/>
            <person name="Chen G.-Z."/>
            <person name="Liu X.-D."/>
            <person name="Liao X.-Y."/>
            <person name="Jiang Y.-T."/>
            <person name="Yu X."/>
            <person name="Hao Y."/>
            <person name="Huang J."/>
            <person name="Zhao X.-W."/>
            <person name="Ke S."/>
            <person name="Chen Y.-Y."/>
            <person name="Wu W.-L."/>
            <person name="Hsu J.-L."/>
            <person name="Lin Y.-F."/>
            <person name="Huang M.-D."/>
            <person name="Li C.-Y."/>
            <person name="Huang L."/>
            <person name="Wang Z.-W."/>
            <person name="Zhao X."/>
            <person name="Zhong W.-Y."/>
            <person name="Peng D.-H."/>
            <person name="Ahmad S."/>
            <person name="Lan S."/>
            <person name="Zhang J.-S."/>
            <person name="Tsai W.-C."/>
            <person name="Van De Peer Y."/>
            <person name="Liu Z.-J."/>
        </authorList>
    </citation>
    <scope>NUCLEOTIDE SEQUENCE</scope>
    <source>
        <strain evidence="5">CP</strain>
        <tissue evidence="5">Leaves</tissue>
    </source>
</reference>
<dbReference type="InterPro" id="IPR005202">
    <property type="entry name" value="TF_GRAS"/>
</dbReference>
<evidence type="ECO:0000313" key="5">
    <source>
        <dbReference type="EMBL" id="KAK1301132.1"/>
    </source>
</evidence>
<keyword evidence="6" id="KW-1185">Reference proteome</keyword>
<evidence type="ECO:0000256" key="1">
    <source>
        <dbReference type="ARBA" id="ARBA00023015"/>
    </source>
</evidence>
<dbReference type="AlphaFoldDB" id="A0AAV9DLV2"/>
<dbReference type="Pfam" id="PF03514">
    <property type="entry name" value="GRAS"/>
    <property type="match status" value="2"/>
</dbReference>
<evidence type="ECO:0000256" key="2">
    <source>
        <dbReference type="ARBA" id="ARBA00023163"/>
    </source>
</evidence>
<evidence type="ECO:0000313" key="6">
    <source>
        <dbReference type="Proteomes" id="UP001180020"/>
    </source>
</evidence>
<dbReference type="PANTHER" id="PTHR31636">
    <property type="entry name" value="OSJNBA0084A10.13 PROTEIN-RELATED"/>
    <property type="match status" value="1"/>
</dbReference>
<evidence type="ECO:0000256" key="4">
    <source>
        <dbReference type="SAM" id="MobiDB-lite"/>
    </source>
</evidence>
<evidence type="ECO:0000256" key="3">
    <source>
        <dbReference type="PROSITE-ProRule" id="PRU01191"/>
    </source>
</evidence>
<comment type="caution">
    <text evidence="3">Lacks conserved residue(s) required for the propagation of feature annotation.</text>
</comment>
<dbReference type="PROSITE" id="PS50985">
    <property type="entry name" value="GRAS"/>
    <property type="match status" value="1"/>
</dbReference>
<organism evidence="5 6">
    <name type="scientific">Acorus calamus</name>
    <name type="common">Sweet flag</name>
    <dbReference type="NCBI Taxonomy" id="4465"/>
    <lineage>
        <taxon>Eukaryota</taxon>
        <taxon>Viridiplantae</taxon>
        <taxon>Streptophyta</taxon>
        <taxon>Embryophyta</taxon>
        <taxon>Tracheophyta</taxon>
        <taxon>Spermatophyta</taxon>
        <taxon>Magnoliopsida</taxon>
        <taxon>Liliopsida</taxon>
        <taxon>Acoraceae</taxon>
        <taxon>Acorus</taxon>
    </lineage>
</organism>
<comment type="caution">
    <text evidence="5">The sequence shown here is derived from an EMBL/GenBank/DDBJ whole genome shotgun (WGS) entry which is preliminary data.</text>
</comment>
<name>A0AAV9DLV2_ACOCL</name>
<feature type="short sequence motif" description="VHIID" evidence="3">
    <location>
        <begin position="271"/>
        <end position="275"/>
    </location>
</feature>